<feature type="transmembrane region" description="Helical" evidence="1">
    <location>
        <begin position="131"/>
        <end position="150"/>
    </location>
</feature>
<keyword evidence="3" id="KW-1185">Reference proteome</keyword>
<dbReference type="Proteomes" id="UP001212821">
    <property type="component" value="Chromosome"/>
</dbReference>
<dbReference type="InterPro" id="IPR033458">
    <property type="entry name" value="DUF5134"/>
</dbReference>
<feature type="transmembrane region" description="Helical" evidence="1">
    <location>
        <begin position="6"/>
        <end position="24"/>
    </location>
</feature>
<evidence type="ECO:0000313" key="3">
    <source>
        <dbReference type="Proteomes" id="UP001212821"/>
    </source>
</evidence>
<name>A0ABY7PZE1_9ACTN</name>
<dbReference type="Pfam" id="PF17197">
    <property type="entry name" value="DUF5134"/>
    <property type="match status" value="1"/>
</dbReference>
<dbReference type="EMBL" id="CP115450">
    <property type="protein sequence ID" value="WBP85744.1"/>
    <property type="molecule type" value="Genomic_DNA"/>
</dbReference>
<proteinExistence type="predicted"/>
<reference evidence="3" key="1">
    <citation type="submission" date="2022-12" db="EMBL/GenBank/DDBJ databases">
        <authorList>
            <person name="Mo P."/>
        </authorList>
    </citation>
    <scope>NUCLEOTIDE SEQUENCE [LARGE SCALE GENOMIC DNA]</scope>
    <source>
        <strain evidence="3">HUAS 3-15</strain>
    </source>
</reference>
<sequence length="189" mass="19426">MHGPTLVNWLLALLTATAGAYCLTRLRQASCATTAPGSRRAHPPLARESDAAEALMGLGMAAMAVTGATVPAAVWACLFALPGAVFLLAALHAPTGRAHRLHHAVGALAMTYLALAMTVSPGGHHHHATALGTPLLTGALLLYFGGYSLWAGARLLRTPAGTLVLGTTGLPRACRLTMGIGMFAMLLTM</sequence>
<keyword evidence="1" id="KW-1133">Transmembrane helix</keyword>
<accession>A0ABY7PZE1</accession>
<keyword evidence="1" id="KW-0472">Membrane</keyword>
<keyword evidence="1" id="KW-0812">Transmembrane</keyword>
<evidence type="ECO:0000256" key="1">
    <source>
        <dbReference type="SAM" id="Phobius"/>
    </source>
</evidence>
<organism evidence="2 3">
    <name type="scientific">Kitasatospora cathayae</name>
    <dbReference type="NCBI Taxonomy" id="3004092"/>
    <lineage>
        <taxon>Bacteria</taxon>
        <taxon>Bacillati</taxon>
        <taxon>Actinomycetota</taxon>
        <taxon>Actinomycetes</taxon>
        <taxon>Kitasatosporales</taxon>
        <taxon>Streptomycetaceae</taxon>
        <taxon>Kitasatospora</taxon>
    </lineage>
</organism>
<evidence type="ECO:0000313" key="2">
    <source>
        <dbReference type="EMBL" id="WBP85744.1"/>
    </source>
</evidence>
<gene>
    <name evidence="2" type="ORF">O1G21_07720</name>
</gene>
<feature type="transmembrane region" description="Helical" evidence="1">
    <location>
        <begin position="101"/>
        <end position="119"/>
    </location>
</feature>
<feature type="transmembrane region" description="Helical" evidence="1">
    <location>
        <begin position="55"/>
        <end position="81"/>
    </location>
</feature>
<dbReference type="RefSeq" id="WP_270141932.1">
    <property type="nucleotide sequence ID" value="NZ_CP115450.1"/>
</dbReference>
<protein>
    <submittedName>
        <fullName evidence="2">DUF5134 domain-containing protein</fullName>
    </submittedName>
</protein>